<evidence type="ECO:0000313" key="2">
    <source>
        <dbReference type="EMBL" id="KAK0508714.1"/>
    </source>
</evidence>
<comment type="caution">
    <text evidence="2">The sequence shown here is derived from an EMBL/GenBank/DDBJ whole genome shotgun (WGS) entry which is preliminary data.</text>
</comment>
<dbReference type="InterPro" id="IPR002347">
    <property type="entry name" value="SDR_fam"/>
</dbReference>
<evidence type="ECO:0000259" key="1">
    <source>
        <dbReference type="SMART" id="SM00822"/>
    </source>
</evidence>
<proteinExistence type="predicted"/>
<dbReference type="Proteomes" id="UP001166286">
    <property type="component" value="Unassembled WGS sequence"/>
</dbReference>
<sequence>MSNTIFPLFTKTFHHSSYDAIAPNNPSLSAAGKVVFITGGGRGIGKGIATAFVEAGAKAIVIIGRSEVSLKETKAELSRTGKSAVEYFVADIIDVSAVEVAFSATARTYGKVDILINNAGYLDDHVSIAESSLDDYWYCFEVNVKGPIIATQAFLKVAAPNATVINLVSGAAHVPYAPGYSGYGTAKMASAKLMEYLQHEEPGLRVFNMQPGTIPTDMAKKVGDFYQMEDQIDLPASFCVWLASGESDFLKGRLVWANWDVNEMKAKAQEIVGKDLLTMRLSGWPA</sequence>
<gene>
    <name evidence="2" type="ORF">JMJ35_008990</name>
</gene>
<dbReference type="PANTHER" id="PTHR43975">
    <property type="entry name" value="ZGC:101858"/>
    <property type="match status" value="1"/>
</dbReference>
<dbReference type="SUPFAM" id="SSF51735">
    <property type="entry name" value="NAD(P)-binding Rossmann-fold domains"/>
    <property type="match status" value="1"/>
</dbReference>
<dbReference type="PANTHER" id="PTHR43975:SF2">
    <property type="entry name" value="EG:BACR7A4.14 PROTEIN-RELATED"/>
    <property type="match status" value="1"/>
</dbReference>
<dbReference type="SMART" id="SM00822">
    <property type="entry name" value="PKS_KR"/>
    <property type="match status" value="1"/>
</dbReference>
<keyword evidence="3" id="KW-1185">Reference proteome</keyword>
<dbReference type="Pfam" id="PF00106">
    <property type="entry name" value="adh_short"/>
    <property type="match status" value="1"/>
</dbReference>
<dbReference type="EMBL" id="JAFEKC020000020">
    <property type="protein sequence ID" value="KAK0508714.1"/>
    <property type="molecule type" value="Genomic_DNA"/>
</dbReference>
<dbReference type="AlphaFoldDB" id="A0AA39QVI9"/>
<dbReference type="InterPro" id="IPR036291">
    <property type="entry name" value="NAD(P)-bd_dom_sf"/>
</dbReference>
<organism evidence="2 3">
    <name type="scientific">Cladonia borealis</name>
    <dbReference type="NCBI Taxonomy" id="184061"/>
    <lineage>
        <taxon>Eukaryota</taxon>
        <taxon>Fungi</taxon>
        <taxon>Dikarya</taxon>
        <taxon>Ascomycota</taxon>
        <taxon>Pezizomycotina</taxon>
        <taxon>Lecanoromycetes</taxon>
        <taxon>OSLEUM clade</taxon>
        <taxon>Lecanoromycetidae</taxon>
        <taxon>Lecanorales</taxon>
        <taxon>Lecanorineae</taxon>
        <taxon>Cladoniaceae</taxon>
        <taxon>Cladonia</taxon>
    </lineage>
</organism>
<protein>
    <recommendedName>
        <fullName evidence="1">Ketoreductase domain-containing protein</fullName>
    </recommendedName>
</protein>
<dbReference type="CDD" id="cd05233">
    <property type="entry name" value="SDR_c"/>
    <property type="match status" value="1"/>
</dbReference>
<dbReference type="Gene3D" id="3.40.50.720">
    <property type="entry name" value="NAD(P)-binding Rossmann-like Domain"/>
    <property type="match status" value="1"/>
</dbReference>
<accession>A0AA39QVI9</accession>
<name>A0AA39QVI9_9LECA</name>
<dbReference type="InterPro" id="IPR057326">
    <property type="entry name" value="KR_dom"/>
</dbReference>
<evidence type="ECO:0000313" key="3">
    <source>
        <dbReference type="Proteomes" id="UP001166286"/>
    </source>
</evidence>
<dbReference type="PRINTS" id="PR00081">
    <property type="entry name" value="GDHRDH"/>
</dbReference>
<feature type="domain" description="Ketoreductase" evidence="1">
    <location>
        <begin position="33"/>
        <end position="218"/>
    </location>
</feature>
<reference evidence="2" key="1">
    <citation type="submission" date="2023-03" db="EMBL/GenBank/DDBJ databases">
        <title>Complete genome of Cladonia borealis.</title>
        <authorList>
            <person name="Park H."/>
        </authorList>
    </citation>
    <scope>NUCLEOTIDE SEQUENCE</scope>
    <source>
        <strain evidence="2">ANT050790</strain>
    </source>
</reference>